<gene>
    <name evidence="3" type="ORF">SAMN05444271_10387</name>
</gene>
<reference evidence="3 4" key="1">
    <citation type="submission" date="2016-10" db="EMBL/GenBank/DDBJ databases">
        <authorList>
            <person name="de Groot N.N."/>
        </authorList>
    </citation>
    <scope>NUCLEOTIDE SEQUENCE [LARGE SCALE GENOMIC DNA]</scope>
    <source>
        <strain evidence="3 4">DSM 22187</strain>
    </source>
</reference>
<dbReference type="InterPro" id="IPR028098">
    <property type="entry name" value="Glyco_trans_4-like_N"/>
</dbReference>
<dbReference type="Gene3D" id="3.40.50.2000">
    <property type="entry name" value="Glycogen Phosphorylase B"/>
    <property type="match status" value="2"/>
</dbReference>
<organism evidence="3 4">
    <name type="scientific">Halohasta litchfieldiae</name>
    <dbReference type="NCBI Taxonomy" id="1073996"/>
    <lineage>
        <taxon>Archaea</taxon>
        <taxon>Methanobacteriati</taxon>
        <taxon>Methanobacteriota</taxon>
        <taxon>Stenosarchaea group</taxon>
        <taxon>Halobacteria</taxon>
        <taxon>Halobacteriales</taxon>
        <taxon>Haloferacaceae</taxon>
        <taxon>Halohasta</taxon>
    </lineage>
</organism>
<dbReference type="CDD" id="cd03801">
    <property type="entry name" value="GT4_PimA-like"/>
    <property type="match status" value="1"/>
</dbReference>
<evidence type="ECO:0000259" key="1">
    <source>
        <dbReference type="Pfam" id="PF00534"/>
    </source>
</evidence>
<evidence type="ECO:0000313" key="4">
    <source>
        <dbReference type="Proteomes" id="UP000198888"/>
    </source>
</evidence>
<dbReference type="InterPro" id="IPR050194">
    <property type="entry name" value="Glycosyltransferase_grp1"/>
</dbReference>
<evidence type="ECO:0000313" key="3">
    <source>
        <dbReference type="EMBL" id="SEI58966.1"/>
    </source>
</evidence>
<dbReference type="Pfam" id="PF00534">
    <property type="entry name" value="Glycos_transf_1"/>
    <property type="match status" value="1"/>
</dbReference>
<dbReference type="AlphaFoldDB" id="A0A1H6RWY5"/>
<evidence type="ECO:0000259" key="2">
    <source>
        <dbReference type="Pfam" id="PF13439"/>
    </source>
</evidence>
<dbReference type="STRING" id="1073996.SAMN05444271_10387"/>
<feature type="domain" description="Glycosyltransferase subfamily 4-like N-terminal" evidence="2">
    <location>
        <begin position="18"/>
        <end position="166"/>
    </location>
</feature>
<dbReference type="EMBL" id="FNYR01000003">
    <property type="protein sequence ID" value="SEI58966.1"/>
    <property type="molecule type" value="Genomic_DNA"/>
</dbReference>
<keyword evidence="4" id="KW-1185">Reference proteome</keyword>
<dbReference type="GO" id="GO:0016757">
    <property type="term" value="F:glycosyltransferase activity"/>
    <property type="evidence" value="ECO:0007669"/>
    <property type="project" value="InterPro"/>
</dbReference>
<sequence length="348" mass="38183">MTPRILMLGWGFPPNVTGGLDTWVGEVFEAFEAKDVDMQLLLPEEYAPTDREGIHSAPTGDSDIITRVGRMSDKFVELAEDADIAHTNDWFGYGPGLRAKRETDATWVSAFHSLSSDRNINPPEREVETERRVANQSDILISVSDITRQNVLDLYDADSHVVHNGFSSLETTGFNVKADLGIEGPMLFFVGRHTDQKGISHLLYAMNKVQNTDATLVLGGSGHQTDHLKMFSKLLGIEDRVKFAGYIPEEKLGDYYAAADVFISPSRAEPFGLTITEALAAGAQVVATESGVRETLPDGCLVEVTTDSNSIARGIDEALAREGPPQYEPRTWDEVADDLLAVYNTAFD</sequence>
<feature type="domain" description="Glycosyl transferase family 1" evidence="1">
    <location>
        <begin position="183"/>
        <end position="322"/>
    </location>
</feature>
<dbReference type="Proteomes" id="UP000198888">
    <property type="component" value="Unassembled WGS sequence"/>
</dbReference>
<dbReference type="PANTHER" id="PTHR45947">
    <property type="entry name" value="SULFOQUINOVOSYL TRANSFERASE SQD2"/>
    <property type="match status" value="1"/>
</dbReference>
<dbReference type="SUPFAM" id="SSF53756">
    <property type="entry name" value="UDP-Glycosyltransferase/glycogen phosphorylase"/>
    <property type="match status" value="1"/>
</dbReference>
<dbReference type="PANTHER" id="PTHR45947:SF3">
    <property type="entry name" value="SULFOQUINOVOSYL TRANSFERASE SQD2"/>
    <property type="match status" value="1"/>
</dbReference>
<dbReference type="Pfam" id="PF13439">
    <property type="entry name" value="Glyco_transf_4"/>
    <property type="match status" value="1"/>
</dbReference>
<proteinExistence type="predicted"/>
<protein>
    <submittedName>
        <fullName evidence="3">(1-&gt;4)-alpha-D-glucan synthase (ADP-glucose)</fullName>
    </submittedName>
</protein>
<dbReference type="InterPro" id="IPR001296">
    <property type="entry name" value="Glyco_trans_1"/>
</dbReference>
<name>A0A1H6RWY5_9EURY</name>
<accession>A0A1H6RWY5</accession>